<dbReference type="AlphaFoldDB" id="A0A4P9TDQ7"/>
<protein>
    <submittedName>
        <fullName evidence="1">DUF4112 domain-containing protein</fullName>
    </submittedName>
</protein>
<sequence length="144" mass="15185">MRRNTRSEFEALENDLPATVDEAAIKRMRVVAHTLDEGFRVPGTDSRIGIDPIVGILPGAGDAAAAAVSLYLAAESARLGVSQSTLLRMLVNIGIDTVIGSVPVLGVAFDAVWKANKRNLKLALRDLADESGGAEHGPDTVPLE</sequence>
<name>A0A4P9TDQ7_9EURY</name>
<gene>
    <name evidence="1" type="ORF">FGF80_06340</name>
</gene>
<dbReference type="GeneID" id="96155580"/>
<keyword evidence="2" id="KW-1185">Reference proteome</keyword>
<dbReference type="PANTHER" id="PTHR35519">
    <property type="entry name" value="MEMBRANE PROTEINS"/>
    <property type="match status" value="1"/>
</dbReference>
<evidence type="ECO:0000313" key="2">
    <source>
        <dbReference type="Proteomes" id="UP000307562"/>
    </source>
</evidence>
<dbReference type="RefSeq" id="WP_138652859.1">
    <property type="nucleotide sequence ID" value="NZ_CP040637.1"/>
</dbReference>
<dbReference type="Pfam" id="PF13430">
    <property type="entry name" value="DUF4112"/>
    <property type="match status" value="1"/>
</dbReference>
<evidence type="ECO:0000313" key="1">
    <source>
        <dbReference type="EMBL" id="QCW02876.1"/>
    </source>
</evidence>
<dbReference type="InterPro" id="IPR025187">
    <property type="entry name" value="DUF4112"/>
</dbReference>
<accession>A0A4P9TDQ7</accession>
<organism evidence="1 2">
    <name type="scientific">Natrinema pallidum</name>
    <dbReference type="NCBI Taxonomy" id="69527"/>
    <lineage>
        <taxon>Archaea</taxon>
        <taxon>Methanobacteriati</taxon>
        <taxon>Methanobacteriota</taxon>
        <taxon>Stenosarchaea group</taxon>
        <taxon>Halobacteria</taxon>
        <taxon>Halobacteriales</taxon>
        <taxon>Natrialbaceae</taxon>
        <taxon>Natrinema</taxon>
    </lineage>
</organism>
<dbReference type="KEGG" id="npl:FGF80_06340"/>
<reference evidence="2" key="1">
    <citation type="submission" date="2019-05" db="EMBL/GenBank/DDBJ databases">
        <title>Complete Genome Sequence and Methylation Pattern of the Halophilic Archaeon Natrinema pallidum BOL6-1.</title>
        <authorList>
            <person name="DasSarma P."/>
            <person name="DasSarma B.P."/>
            <person name="DasSarma S.L."/>
            <person name="Martinez F.L."/>
            <person name="Guzman D."/>
            <person name="Roberts R.J."/>
            <person name="DasSarma S."/>
        </authorList>
    </citation>
    <scope>NUCLEOTIDE SEQUENCE [LARGE SCALE GENOMIC DNA]</scope>
    <source>
        <strain evidence="2">BOL6-1</strain>
    </source>
</reference>
<proteinExistence type="predicted"/>
<dbReference type="EMBL" id="CP040637">
    <property type="protein sequence ID" value="QCW02876.1"/>
    <property type="molecule type" value="Genomic_DNA"/>
</dbReference>
<dbReference type="Proteomes" id="UP000307562">
    <property type="component" value="Chromosome"/>
</dbReference>
<dbReference type="PANTHER" id="PTHR35519:SF2">
    <property type="entry name" value="PH DOMAIN PROTEIN"/>
    <property type="match status" value="1"/>
</dbReference>